<feature type="transmembrane region" description="Helical" evidence="1">
    <location>
        <begin position="20"/>
        <end position="42"/>
    </location>
</feature>
<accession>F9WD56</accession>
<protein>
    <submittedName>
        <fullName evidence="2">Uncharacterized protein</fullName>
    </submittedName>
</protein>
<evidence type="ECO:0000313" key="3">
    <source>
        <dbReference type="Proteomes" id="UP000000702"/>
    </source>
</evidence>
<name>F9WD56_TRYCI</name>
<reference evidence="2 3" key="2">
    <citation type="journal article" date="2012" name="Proc. Natl. Acad. Sci. U.S.A.">
        <title>Antigenic diversity is generated by distinct evolutionary mechanisms in African trypanosome species.</title>
        <authorList>
            <person name="Jackson A.P."/>
            <person name="Berry A."/>
            <person name="Aslett M."/>
            <person name="Allison H.C."/>
            <person name="Burton P."/>
            <person name="Vavrova-Anderson J."/>
            <person name="Brown R."/>
            <person name="Browne H."/>
            <person name="Corton N."/>
            <person name="Hauser H."/>
            <person name="Gamble J."/>
            <person name="Gilderthorp R."/>
            <person name="Marcello L."/>
            <person name="McQuillan J."/>
            <person name="Otto T.D."/>
            <person name="Quail M.A."/>
            <person name="Sanders M.J."/>
            <person name="van Tonder A."/>
            <person name="Ginger M.L."/>
            <person name="Field M.C."/>
            <person name="Barry J.D."/>
            <person name="Hertz-Fowler C."/>
            <person name="Berriman M."/>
        </authorList>
    </citation>
    <scope>NUCLEOTIDE SEQUENCE [LARGE SCALE GENOMIC DNA]</scope>
    <source>
        <strain evidence="2 3">IL3000</strain>
    </source>
</reference>
<proteinExistence type="predicted"/>
<sequence>MLQYRRVALPPSETIWRRIWRWPTKTFTLRFIMLWPIYFYFFKQRKFSFLPSPSGFVLVCEWLLSPLLFPPSSRGLAIYDRYYYCYYSRGPLLSISGLWQMKRE</sequence>
<dbReference type="Proteomes" id="UP000000702">
    <property type="component" value="Unassembled WGS sequence"/>
</dbReference>
<dbReference type="AlphaFoldDB" id="F9WD56"/>
<keyword evidence="1" id="KW-0472">Membrane</keyword>
<keyword evidence="3" id="KW-1185">Reference proteome</keyword>
<keyword evidence="1" id="KW-0812">Transmembrane</keyword>
<reference evidence="3" key="1">
    <citation type="submission" date="2011-07" db="EMBL/GenBank/DDBJ databases">
        <title>Divergent evolution of antigenic variation in African trypanosomes.</title>
        <authorList>
            <person name="Jackson A.P."/>
            <person name="Berry A."/>
            <person name="Allison H.C."/>
            <person name="Burton P."/>
            <person name="Anderson J."/>
            <person name="Aslett M."/>
            <person name="Brown R."/>
            <person name="Corton N."/>
            <person name="Harris D."/>
            <person name="Hauser H."/>
            <person name="Gamble J."/>
            <person name="Gilderthorp R."/>
            <person name="McQuillan J."/>
            <person name="Quail M.A."/>
            <person name="Sanders M."/>
            <person name="Van Tonder A."/>
            <person name="Ginger M.L."/>
            <person name="Donelson J.E."/>
            <person name="Field M.C."/>
            <person name="Barry J.D."/>
            <person name="Berriman M."/>
            <person name="Hertz-Fowler C."/>
        </authorList>
    </citation>
    <scope>NUCLEOTIDE SEQUENCE [LARGE SCALE GENOMIC DNA]</scope>
    <source>
        <strain evidence="3">IL3000</strain>
    </source>
</reference>
<gene>
    <name evidence="2" type="ORF">TCIL3000_0_57510</name>
</gene>
<comment type="caution">
    <text evidence="2">The sequence shown here is derived from an EMBL/GenBank/DDBJ whole genome shotgun (WGS) entry which is preliminary data.</text>
</comment>
<evidence type="ECO:0000256" key="1">
    <source>
        <dbReference type="SAM" id="Phobius"/>
    </source>
</evidence>
<keyword evidence="1" id="KW-1133">Transmembrane helix</keyword>
<organism evidence="2 3">
    <name type="scientific">Trypanosoma congolense (strain IL3000)</name>
    <dbReference type="NCBI Taxonomy" id="1068625"/>
    <lineage>
        <taxon>Eukaryota</taxon>
        <taxon>Discoba</taxon>
        <taxon>Euglenozoa</taxon>
        <taxon>Kinetoplastea</taxon>
        <taxon>Metakinetoplastina</taxon>
        <taxon>Trypanosomatida</taxon>
        <taxon>Trypanosomatidae</taxon>
        <taxon>Trypanosoma</taxon>
        <taxon>Nannomonas</taxon>
    </lineage>
</organism>
<evidence type="ECO:0000313" key="2">
    <source>
        <dbReference type="EMBL" id="CCD15207.1"/>
    </source>
</evidence>
<dbReference type="EMBL" id="CAEQ01001824">
    <property type="protein sequence ID" value="CCD15207.1"/>
    <property type="molecule type" value="Genomic_DNA"/>
</dbReference>